<evidence type="ECO:0000313" key="6">
    <source>
        <dbReference type="EMBL" id="GGO81731.1"/>
    </source>
</evidence>
<dbReference type="SUPFAM" id="SSF46785">
    <property type="entry name" value="Winged helix' DNA-binding domain"/>
    <property type="match status" value="1"/>
</dbReference>
<keyword evidence="3" id="KW-0804">Transcription</keyword>
<evidence type="ECO:0000313" key="7">
    <source>
        <dbReference type="Proteomes" id="UP000599578"/>
    </source>
</evidence>
<dbReference type="InterPro" id="IPR029016">
    <property type="entry name" value="GAF-like_dom_sf"/>
</dbReference>
<accession>A0A918DSI6</accession>
<evidence type="ECO:0000259" key="5">
    <source>
        <dbReference type="PROSITE" id="PS51078"/>
    </source>
</evidence>
<evidence type="ECO:0000259" key="4">
    <source>
        <dbReference type="PROSITE" id="PS51077"/>
    </source>
</evidence>
<dbReference type="Pfam" id="PF09339">
    <property type="entry name" value="HTH_IclR"/>
    <property type="match status" value="1"/>
</dbReference>
<dbReference type="GO" id="GO:0003700">
    <property type="term" value="F:DNA-binding transcription factor activity"/>
    <property type="evidence" value="ECO:0007669"/>
    <property type="project" value="TreeGrafter"/>
</dbReference>
<dbReference type="GO" id="GO:0003677">
    <property type="term" value="F:DNA binding"/>
    <property type="evidence" value="ECO:0007669"/>
    <property type="project" value="UniProtKB-KW"/>
</dbReference>
<dbReference type="Pfam" id="PF01614">
    <property type="entry name" value="IclR_C"/>
    <property type="match status" value="1"/>
</dbReference>
<dbReference type="GO" id="GO:0045892">
    <property type="term" value="P:negative regulation of DNA-templated transcription"/>
    <property type="evidence" value="ECO:0007669"/>
    <property type="project" value="TreeGrafter"/>
</dbReference>
<proteinExistence type="predicted"/>
<evidence type="ECO:0000256" key="1">
    <source>
        <dbReference type="ARBA" id="ARBA00023015"/>
    </source>
</evidence>
<feature type="domain" description="HTH iclR-type" evidence="4">
    <location>
        <begin position="1"/>
        <end position="63"/>
    </location>
</feature>
<dbReference type="Gene3D" id="1.10.10.10">
    <property type="entry name" value="Winged helix-like DNA-binding domain superfamily/Winged helix DNA-binding domain"/>
    <property type="match status" value="1"/>
</dbReference>
<dbReference type="SUPFAM" id="SSF55781">
    <property type="entry name" value="GAF domain-like"/>
    <property type="match status" value="1"/>
</dbReference>
<dbReference type="AlphaFoldDB" id="A0A918DSI6"/>
<dbReference type="Gene3D" id="3.30.450.40">
    <property type="match status" value="1"/>
</dbReference>
<dbReference type="RefSeq" id="WP_188860593.1">
    <property type="nucleotide sequence ID" value="NZ_BMLT01000005.1"/>
</dbReference>
<dbReference type="InterPro" id="IPR036390">
    <property type="entry name" value="WH_DNA-bd_sf"/>
</dbReference>
<comment type="caution">
    <text evidence="6">The sequence shown here is derived from an EMBL/GenBank/DDBJ whole genome shotgun (WGS) entry which is preliminary data.</text>
</comment>
<dbReference type="PANTHER" id="PTHR30136">
    <property type="entry name" value="HELIX-TURN-HELIX TRANSCRIPTIONAL REGULATOR, ICLR FAMILY"/>
    <property type="match status" value="1"/>
</dbReference>
<dbReference type="InterPro" id="IPR050707">
    <property type="entry name" value="HTH_MetabolicPath_Reg"/>
</dbReference>
<keyword evidence="7" id="KW-1185">Reference proteome</keyword>
<keyword evidence="2" id="KW-0238">DNA-binding</keyword>
<dbReference type="InterPro" id="IPR036388">
    <property type="entry name" value="WH-like_DNA-bd_sf"/>
</dbReference>
<feature type="domain" description="IclR-ED" evidence="5">
    <location>
        <begin position="64"/>
        <end position="247"/>
    </location>
</feature>
<organism evidence="6 7">
    <name type="scientific">Marinobacterium nitratireducens</name>
    <dbReference type="NCBI Taxonomy" id="518897"/>
    <lineage>
        <taxon>Bacteria</taxon>
        <taxon>Pseudomonadati</taxon>
        <taxon>Pseudomonadota</taxon>
        <taxon>Gammaproteobacteria</taxon>
        <taxon>Oceanospirillales</taxon>
        <taxon>Oceanospirillaceae</taxon>
        <taxon>Marinobacterium</taxon>
    </lineage>
</organism>
<evidence type="ECO:0000256" key="3">
    <source>
        <dbReference type="ARBA" id="ARBA00023163"/>
    </source>
</evidence>
<dbReference type="Proteomes" id="UP000599578">
    <property type="component" value="Unassembled WGS sequence"/>
</dbReference>
<dbReference type="SMART" id="SM00346">
    <property type="entry name" value="HTH_ICLR"/>
    <property type="match status" value="1"/>
</dbReference>
<dbReference type="InterPro" id="IPR014757">
    <property type="entry name" value="Tscrpt_reg_IclR_C"/>
</dbReference>
<dbReference type="PANTHER" id="PTHR30136:SF35">
    <property type="entry name" value="HTH-TYPE TRANSCRIPTIONAL REGULATOR RV1719"/>
    <property type="match status" value="1"/>
</dbReference>
<dbReference type="InterPro" id="IPR005471">
    <property type="entry name" value="Tscrpt_reg_IclR_N"/>
</dbReference>
<gene>
    <name evidence="6" type="ORF">GCM10011348_21400</name>
</gene>
<dbReference type="PROSITE" id="PS51078">
    <property type="entry name" value="ICLR_ED"/>
    <property type="match status" value="1"/>
</dbReference>
<dbReference type="PROSITE" id="PS51077">
    <property type="entry name" value="HTH_ICLR"/>
    <property type="match status" value="1"/>
</dbReference>
<sequence>MSTLENAMDVLKLVARLQRDITVTDVVTELEWPKSSVSRTLSKMAEFGFLERDPVTRAYRPGEVIMDASYYLRASRSAASLLEDELEALVTETGYASYINVLDGAESMVVQMRIGTGRVLQAYSPVGTRAPAYASSMGRAILARLTDREVMQIVDARFDADYGNAPRSREDLLARLATIRAQGWAQSRGEFVPQVAGISAAVVDSGNRQIYGIGIALPLQDLTDELATQFGHRVRASALKVGRRIGDAYWLDFADAP</sequence>
<keyword evidence="1" id="KW-0805">Transcription regulation</keyword>
<dbReference type="EMBL" id="BMLT01000005">
    <property type="protein sequence ID" value="GGO81731.1"/>
    <property type="molecule type" value="Genomic_DNA"/>
</dbReference>
<reference evidence="6 7" key="1">
    <citation type="journal article" date="2014" name="Int. J. Syst. Evol. Microbiol.">
        <title>Complete genome sequence of Corynebacterium casei LMG S-19264T (=DSM 44701T), isolated from a smear-ripened cheese.</title>
        <authorList>
            <consortium name="US DOE Joint Genome Institute (JGI-PGF)"/>
            <person name="Walter F."/>
            <person name="Albersmeier A."/>
            <person name="Kalinowski J."/>
            <person name="Ruckert C."/>
        </authorList>
    </citation>
    <scope>NUCLEOTIDE SEQUENCE [LARGE SCALE GENOMIC DNA]</scope>
    <source>
        <strain evidence="6 7">CGMCC 1.7286</strain>
    </source>
</reference>
<evidence type="ECO:0000256" key="2">
    <source>
        <dbReference type="ARBA" id="ARBA00023125"/>
    </source>
</evidence>
<name>A0A918DSI6_9GAMM</name>
<protein>
    <submittedName>
        <fullName evidence="6">Transcriptional regulator</fullName>
    </submittedName>
</protein>